<keyword evidence="4" id="KW-0788">Thiol protease</keyword>
<feature type="chain" id="PRO_5018549105" evidence="7">
    <location>
        <begin position="19"/>
        <end position="333"/>
    </location>
</feature>
<dbReference type="EMBL" id="LJIJ01004123">
    <property type="protein sequence ID" value="ODM88092.1"/>
    <property type="molecule type" value="Genomic_DNA"/>
</dbReference>
<dbReference type="PROSITE" id="PS00639">
    <property type="entry name" value="THIOL_PROTEASE_HIS"/>
    <property type="match status" value="1"/>
</dbReference>
<dbReference type="Pfam" id="PF08246">
    <property type="entry name" value="Inhibitor_I29"/>
    <property type="match status" value="1"/>
</dbReference>
<keyword evidence="5" id="KW-0865">Zymogen</keyword>
<dbReference type="OrthoDB" id="10253408at2759"/>
<dbReference type="SMART" id="SM00848">
    <property type="entry name" value="Inhibitor_I29"/>
    <property type="match status" value="1"/>
</dbReference>
<dbReference type="InterPro" id="IPR013201">
    <property type="entry name" value="Prot_inhib_I29"/>
</dbReference>
<dbReference type="OMA" id="EATNDIW"/>
<dbReference type="SUPFAM" id="SSF54001">
    <property type="entry name" value="Cysteine proteinases"/>
    <property type="match status" value="1"/>
</dbReference>
<dbReference type="InterPro" id="IPR025661">
    <property type="entry name" value="Pept_asp_AS"/>
</dbReference>
<keyword evidence="6" id="KW-1015">Disulfide bond</keyword>
<evidence type="ECO:0000256" key="4">
    <source>
        <dbReference type="ARBA" id="ARBA00022807"/>
    </source>
</evidence>
<keyword evidence="11" id="KW-1185">Reference proteome</keyword>
<dbReference type="Pfam" id="PF00112">
    <property type="entry name" value="Peptidase_C1"/>
    <property type="match status" value="1"/>
</dbReference>
<proteinExistence type="inferred from homology"/>
<dbReference type="FunFam" id="3.90.70.10:FF:000006">
    <property type="entry name" value="Cathepsin S"/>
    <property type="match status" value="1"/>
</dbReference>
<dbReference type="PROSITE" id="PS00640">
    <property type="entry name" value="THIOL_PROTEASE_ASN"/>
    <property type="match status" value="1"/>
</dbReference>
<evidence type="ECO:0000256" key="2">
    <source>
        <dbReference type="ARBA" id="ARBA00022670"/>
    </source>
</evidence>
<evidence type="ECO:0000256" key="5">
    <source>
        <dbReference type="ARBA" id="ARBA00023145"/>
    </source>
</evidence>
<dbReference type="InterPro" id="IPR000668">
    <property type="entry name" value="Peptidase_C1A_C"/>
</dbReference>
<feature type="domain" description="Cathepsin propeptide inhibitor" evidence="9">
    <location>
        <begin position="29"/>
        <end position="86"/>
    </location>
</feature>
<dbReference type="InterPro" id="IPR039417">
    <property type="entry name" value="Peptidase_C1A_papain-like"/>
</dbReference>
<reference evidence="10 11" key="1">
    <citation type="journal article" date="2016" name="Genome Biol. Evol.">
        <title>Gene Family Evolution Reflects Adaptation to Soil Environmental Stressors in the Genome of the Collembolan Orchesella cincta.</title>
        <authorList>
            <person name="Faddeeva-Vakhrusheva A."/>
            <person name="Derks M.F."/>
            <person name="Anvar S.Y."/>
            <person name="Agamennone V."/>
            <person name="Suring W."/>
            <person name="Smit S."/>
            <person name="van Straalen N.M."/>
            <person name="Roelofs D."/>
        </authorList>
    </citation>
    <scope>NUCLEOTIDE SEQUENCE [LARGE SCALE GENOMIC DNA]</scope>
    <source>
        <tissue evidence="10">Mixed pool</tissue>
    </source>
</reference>
<dbReference type="SMART" id="SM00645">
    <property type="entry name" value="Pept_C1"/>
    <property type="match status" value="1"/>
</dbReference>
<comment type="similarity">
    <text evidence="1">Belongs to the peptidase C1 family.</text>
</comment>
<protein>
    <submittedName>
        <fullName evidence="10">Cathepsin L</fullName>
    </submittedName>
</protein>
<dbReference type="InterPro" id="IPR013128">
    <property type="entry name" value="Peptidase_C1A"/>
</dbReference>
<dbReference type="AlphaFoldDB" id="A0A1D2M5A3"/>
<evidence type="ECO:0000256" key="7">
    <source>
        <dbReference type="SAM" id="SignalP"/>
    </source>
</evidence>
<evidence type="ECO:0000313" key="11">
    <source>
        <dbReference type="Proteomes" id="UP000094527"/>
    </source>
</evidence>
<name>A0A1D2M5A3_ORCCI</name>
<evidence type="ECO:0000256" key="1">
    <source>
        <dbReference type="ARBA" id="ARBA00008455"/>
    </source>
</evidence>
<evidence type="ECO:0000256" key="3">
    <source>
        <dbReference type="ARBA" id="ARBA00022801"/>
    </source>
</evidence>
<feature type="signal peptide" evidence="7">
    <location>
        <begin position="1"/>
        <end position="18"/>
    </location>
</feature>
<keyword evidence="3" id="KW-0378">Hydrolase</keyword>
<dbReference type="GO" id="GO:0008234">
    <property type="term" value="F:cysteine-type peptidase activity"/>
    <property type="evidence" value="ECO:0007669"/>
    <property type="project" value="UniProtKB-KW"/>
</dbReference>
<keyword evidence="7" id="KW-0732">Signal</keyword>
<dbReference type="PANTHER" id="PTHR12411">
    <property type="entry name" value="CYSTEINE PROTEASE FAMILY C1-RELATED"/>
    <property type="match status" value="1"/>
</dbReference>
<dbReference type="InterPro" id="IPR025660">
    <property type="entry name" value="Pept_his_AS"/>
</dbReference>
<dbReference type="CDD" id="cd02248">
    <property type="entry name" value="Peptidase_C1A"/>
    <property type="match status" value="1"/>
</dbReference>
<dbReference type="STRING" id="48709.A0A1D2M5A3"/>
<dbReference type="InterPro" id="IPR000169">
    <property type="entry name" value="Pept_cys_AS"/>
</dbReference>
<sequence length="333" mass="37510">MLLLKLTSLVVLIHLAQSLSLQELTRDEWEAFKVSHGKVYRNNVEEQFRRKIYLENRRKIAAHNKFAKHPFRLVMNKFGDMLPHEFAKVHNGLRVPKNHTLLRMGVGSFLPPANVNVPESVDWREKGYVTPVKDQKQCGSCWAFSSTGALEGQIFRKTGKLVSLSEQNLVDCSGKYENNGCEGGLPDNAFNYVRSNGGIDTELSYPYEAKDSKCRYNVSNKGGYDTGFMDVKRGDEEMLKTAVATVGPISVGIDASHESLQFYSEGIYHEEKCSSTELDHAVLVVGYGTENGEDYWIVKNSWSSKWGEDGYIRMARNRNNTCGIATLPSYPMV</sequence>
<dbReference type="InterPro" id="IPR038765">
    <property type="entry name" value="Papain-like_cys_pep_sf"/>
</dbReference>
<accession>A0A1D2M5A3</accession>
<dbReference type="Gene3D" id="3.90.70.10">
    <property type="entry name" value="Cysteine proteinases"/>
    <property type="match status" value="1"/>
</dbReference>
<evidence type="ECO:0000259" key="9">
    <source>
        <dbReference type="SMART" id="SM00848"/>
    </source>
</evidence>
<comment type="caution">
    <text evidence="10">The sequence shown here is derived from an EMBL/GenBank/DDBJ whole genome shotgun (WGS) entry which is preliminary data.</text>
</comment>
<evidence type="ECO:0000259" key="8">
    <source>
        <dbReference type="SMART" id="SM00645"/>
    </source>
</evidence>
<keyword evidence="2" id="KW-0645">Protease</keyword>
<dbReference type="GO" id="GO:0006508">
    <property type="term" value="P:proteolysis"/>
    <property type="evidence" value="ECO:0007669"/>
    <property type="project" value="UniProtKB-KW"/>
</dbReference>
<gene>
    <name evidence="10" type="ORF">Ocin01_18586</name>
</gene>
<evidence type="ECO:0000256" key="6">
    <source>
        <dbReference type="ARBA" id="ARBA00023157"/>
    </source>
</evidence>
<feature type="domain" description="Peptidase C1A papain C-terminal" evidence="8">
    <location>
        <begin position="117"/>
        <end position="332"/>
    </location>
</feature>
<evidence type="ECO:0000313" key="10">
    <source>
        <dbReference type="EMBL" id="ODM88092.1"/>
    </source>
</evidence>
<dbReference type="PROSITE" id="PS00139">
    <property type="entry name" value="THIOL_PROTEASE_CYS"/>
    <property type="match status" value="1"/>
</dbReference>
<dbReference type="PRINTS" id="PR00705">
    <property type="entry name" value="PAPAIN"/>
</dbReference>
<organism evidence="10 11">
    <name type="scientific">Orchesella cincta</name>
    <name type="common">Springtail</name>
    <name type="synonym">Podura cincta</name>
    <dbReference type="NCBI Taxonomy" id="48709"/>
    <lineage>
        <taxon>Eukaryota</taxon>
        <taxon>Metazoa</taxon>
        <taxon>Ecdysozoa</taxon>
        <taxon>Arthropoda</taxon>
        <taxon>Hexapoda</taxon>
        <taxon>Collembola</taxon>
        <taxon>Entomobryomorpha</taxon>
        <taxon>Entomobryoidea</taxon>
        <taxon>Orchesellidae</taxon>
        <taxon>Orchesellinae</taxon>
        <taxon>Orchesella</taxon>
    </lineage>
</organism>
<dbReference type="Proteomes" id="UP000094527">
    <property type="component" value="Unassembled WGS sequence"/>
</dbReference>